<dbReference type="Proteomes" id="UP000257109">
    <property type="component" value="Unassembled WGS sequence"/>
</dbReference>
<dbReference type="SUPFAM" id="SSF53098">
    <property type="entry name" value="Ribonuclease H-like"/>
    <property type="match status" value="1"/>
</dbReference>
<comment type="caution">
    <text evidence="2">The sequence shown here is derived from an EMBL/GenBank/DDBJ whole genome shotgun (WGS) entry which is preliminary data.</text>
</comment>
<name>A0A371G8Q3_MUCPR</name>
<evidence type="ECO:0000313" key="3">
    <source>
        <dbReference type="Proteomes" id="UP000257109"/>
    </source>
</evidence>
<evidence type="ECO:0000256" key="1">
    <source>
        <dbReference type="SAM" id="MobiDB-lite"/>
    </source>
</evidence>
<dbReference type="AlphaFoldDB" id="A0A371G8Q3"/>
<feature type="non-terminal residue" evidence="2">
    <location>
        <position position="1"/>
    </location>
</feature>
<gene>
    <name evidence="2" type="ORF">CR513_31665</name>
</gene>
<dbReference type="Gene3D" id="3.30.420.10">
    <property type="entry name" value="Ribonuclease H-like superfamily/Ribonuclease H"/>
    <property type="match status" value="1"/>
</dbReference>
<feature type="compositionally biased region" description="Polar residues" evidence="1">
    <location>
        <begin position="15"/>
        <end position="28"/>
    </location>
</feature>
<dbReference type="OrthoDB" id="1739513at2759"/>
<dbReference type="PANTHER" id="PTHR48475:SF2">
    <property type="entry name" value="RIBONUCLEASE H"/>
    <property type="match status" value="1"/>
</dbReference>
<reference evidence="2" key="1">
    <citation type="submission" date="2018-05" db="EMBL/GenBank/DDBJ databases">
        <title>Draft genome of Mucuna pruriens seed.</title>
        <authorList>
            <person name="Nnadi N.E."/>
            <person name="Vos R."/>
            <person name="Hasami M.H."/>
            <person name="Devisetty U.K."/>
            <person name="Aguiy J.C."/>
        </authorList>
    </citation>
    <scope>NUCLEOTIDE SEQUENCE [LARGE SCALE GENOMIC DNA]</scope>
    <source>
        <strain evidence="2">JCA_2017</strain>
    </source>
</reference>
<proteinExistence type="predicted"/>
<dbReference type="InterPro" id="IPR012337">
    <property type="entry name" value="RNaseH-like_sf"/>
</dbReference>
<dbReference type="EMBL" id="QJKJ01006372">
    <property type="protein sequence ID" value="RDX86937.1"/>
    <property type="molecule type" value="Genomic_DNA"/>
</dbReference>
<keyword evidence="3" id="KW-1185">Reference proteome</keyword>
<accession>A0A371G8Q3</accession>
<dbReference type="InterPro" id="IPR036397">
    <property type="entry name" value="RNaseH_sf"/>
</dbReference>
<sequence>MGDGRLLHPTENKQRFTSVEHPQTNGQAETANKVILRGICRRLEEVKGRWAEELPQFLWSNHTTPYSSINKTPFCLTFGTEAVIPVEIGELSPRTILFRPAENEDEIRVNLDLLQEVHEIAHVKEYAAKARATSQQQQRLTP</sequence>
<dbReference type="GO" id="GO:0003676">
    <property type="term" value="F:nucleic acid binding"/>
    <property type="evidence" value="ECO:0007669"/>
    <property type="project" value="InterPro"/>
</dbReference>
<evidence type="ECO:0000313" key="2">
    <source>
        <dbReference type="EMBL" id="RDX86937.1"/>
    </source>
</evidence>
<feature type="region of interest" description="Disordered" evidence="1">
    <location>
        <begin position="1"/>
        <end position="28"/>
    </location>
</feature>
<dbReference type="PANTHER" id="PTHR48475">
    <property type="entry name" value="RIBONUCLEASE H"/>
    <property type="match status" value="1"/>
</dbReference>
<protein>
    <recommendedName>
        <fullName evidence="4">Integrase catalytic domain-containing protein</fullName>
    </recommendedName>
</protein>
<evidence type="ECO:0008006" key="4">
    <source>
        <dbReference type="Google" id="ProtNLM"/>
    </source>
</evidence>
<feature type="compositionally biased region" description="Basic and acidic residues" evidence="1">
    <location>
        <begin position="1"/>
        <end position="14"/>
    </location>
</feature>
<organism evidence="2 3">
    <name type="scientific">Mucuna pruriens</name>
    <name type="common">Velvet bean</name>
    <name type="synonym">Dolichos pruriens</name>
    <dbReference type="NCBI Taxonomy" id="157652"/>
    <lineage>
        <taxon>Eukaryota</taxon>
        <taxon>Viridiplantae</taxon>
        <taxon>Streptophyta</taxon>
        <taxon>Embryophyta</taxon>
        <taxon>Tracheophyta</taxon>
        <taxon>Spermatophyta</taxon>
        <taxon>Magnoliopsida</taxon>
        <taxon>eudicotyledons</taxon>
        <taxon>Gunneridae</taxon>
        <taxon>Pentapetalae</taxon>
        <taxon>rosids</taxon>
        <taxon>fabids</taxon>
        <taxon>Fabales</taxon>
        <taxon>Fabaceae</taxon>
        <taxon>Papilionoideae</taxon>
        <taxon>50 kb inversion clade</taxon>
        <taxon>NPAAA clade</taxon>
        <taxon>indigoferoid/millettioid clade</taxon>
        <taxon>Phaseoleae</taxon>
        <taxon>Mucuna</taxon>
    </lineage>
</organism>